<proteinExistence type="predicted"/>
<gene>
    <name evidence="2" type="ORF">CD178_03422</name>
</gene>
<dbReference type="RefSeq" id="WP_110548250.1">
    <property type="nucleotide sequence ID" value="NZ_CP023039.1"/>
</dbReference>
<keyword evidence="3" id="KW-1185">Reference proteome</keyword>
<keyword evidence="1" id="KW-0812">Transmembrane</keyword>
<dbReference type="EMBL" id="CP023039">
    <property type="protein sequence ID" value="AXY24166.1"/>
    <property type="molecule type" value="Genomic_DNA"/>
</dbReference>
<sequence>MSNDEKADALHQTLERMEIAARREGIEPGSALWEWFGLLRRLAELQWAGNVHASASMERALQNAREQLHEIQTTSAETFAHVQKQVGSEITKLNATTEAAHARIAQYEAIAEKQQTITISRMVDAIVKDLRTQVFHRIREQLPTQEVKFYREARWHAYTRLVMGGVILVVLGSALTMAATWPQFRRGGYCTSHTYINPNTSRAWCDLDDDTPRS</sequence>
<reference evidence="2 3" key="1">
    <citation type="submission" date="2017-08" db="EMBL/GenBank/DDBJ databases">
        <title>Complete genome sequence of Gluconacetobacter saccharivorans CV1 isolated from Fermented Vinegar.</title>
        <authorList>
            <person name="Kim S.-Y."/>
        </authorList>
    </citation>
    <scope>NUCLEOTIDE SEQUENCE [LARGE SCALE GENOMIC DNA]</scope>
    <source>
        <strain evidence="2 3">CV1</strain>
        <plasmid evidence="2 3">unnamed3</plasmid>
    </source>
</reference>
<name>A0A347WH23_9PROT</name>
<dbReference type="OrthoDB" id="7218348at2"/>
<protein>
    <submittedName>
        <fullName evidence="2">Uncharacterized protein</fullName>
    </submittedName>
</protein>
<accession>A0A347WH23</accession>
<geneLocation type="plasmid" evidence="2 3">
    <name>unnamed3</name>
</geneLocation>
<keyword evidence="1" id="KW-0472">Membrane</keyword>
<dbReference type="Proteomes" id="UP000264120">
    <property type="component" value="Plasmid unnamed3"/>
</dbReference>
<keyword evidence="2" id="KW-0614">Plasmid</keyword>
<evidence type="ECO:0000313" key="3">
    <source>
        <dbReference type="Proteomes" id="UP000264120"/>
    </source>
</evidence>
<dbReference type="AlphaFoldDB" id="A0A347WH23"/>
<organism evidence="2 3">
    <name type="scientific">Komagataeibacter saccharivorans</name>
    <dbReference type="NCBI Taxonomy" id="265959"/>
    <lineage>
        <taxon>Bacteria</taxon>
        <taxon>Pseudomonadati</taxon>
        <taxon>Pseudomonadota</taxon>
        <taxon>Alphaproteobacteria</taxon>
        <taxon>Acetobacterales</taxon>
        <taxon>Acetobacteraceae</taxon>
        <taxon>Komagataeibacter</taxon>
    </lineage>
</organism>
<evidence type="ECO:0000313" key="2">
    <source>
        <dbReference type="EMBL" id="AXY24166.1"/>
    </source>
</evidence>
<feature type="transmembrane region" description="Helical" evidence="1">
    <location>
        <begin position="161"/>
        <end position="181"/>
    </location>
</feature>
<dbReference type="KEGG" id="ksc:CD178_03422"/>
<keyword evidence="1" id="KW-1133">Transmembrane helix</keyword>
<evidence type="ECO:0000256" key="1">
    <source>
        <dbReference type="SAM" id="Phobius"/>
    </source>
</evidence>